<keyword evidence="2" id="KW-0238">DNA-binding</keyword>
<dbReference type="PROSITE" id="PS51071">
    <property type="entry name" value="HTH_RPIR"/>
    <property type="match status" value="1"/>
</dbReference>
<evidence type="ECO:0000313" key="6">
    <source>
        <dbReference type="EMBL" id="MFL2102253.1"/>
    </source>
</evidence>
<dbReference type="SUPFAM" id="SSF53697">
    <property type="entry name" value="SIS domain"/>
    <property type="match status" value="1"/>
</dbReference>
<dbReference type="InterPro" id="IPR009057">
    <property type="entry name" value="Homeodomain-like_sf"/>
</dbReference>
<evidence type="ECO:0000259" key="4">
    <source>
        <dbReference type="PROSITE" id="PS51071"/>
    </source>
</evidence>
<feature type="domain" description="SIS" evidence="5">
    <location>
        <begin position="119"/>
        <end position="263"/>
    </location>
</feature>
<keyword evidence="3" id="KW-0804">Transcription</keyword>
<dbReference type="InterPro" id="IPR047640">
    <property type="entry name" value="RpiR-like"/>
</dbReference>
<organism evidence="6 7">
    <name type="scientific">Marinilactibacillus psychrotolerans</name>
    <dbReference type="NCBI Taxonomy" id="191770"/>
    <lineage>
        <taxon>Bacteria</taxon>
        <taxon>Bacillati</taxon>
        <taxon>Bacillota</taxon>
        <taxon>Bacilli</taxon>
        <taxon>Lactobacillales</taxon>
        <taxon>Carnobacteriaceae</taxon>
        <taxon>Marinilactibacillus</taxon>
    </lineage>
</organism>
<dbReference type="InterPro" id="IPR000281">
    <property type="entry name" value="HTH_RpiR"/>
</dbReference>
<evidence type="ECO:0000313" key="7">
    <source>
        <dbReference type="Proteomes" id="UP001625374"/>
    </source>
</evidence>
<sequence length="285" mass="32515">MDYYQQNIFTRITSNRPNLTAAENEIANYILENPKDASESTITLLSKKIGVSEASINRFCKKIGFNGFNNFKIAVAQDSYYRRMQDKKRAASSMNFSETLSFDYTELINMTSENIEQDLLNELANGITSAKNIYLIAFSEAHTVAIHLHYQLLMLSIPSMVINDMSLLKLLINKCQKEDLFFVITETGNIKELNKLIEKAKQNQPKIYALTSYERGNITKLVTASIIIPNRLSINQSSLISSYVSYIFAVDLIVGTIIKSDIHFVREKLENEGITTQSDYYPFEY</sequence>
<dbReference type="PANTHER" id="PTHR30514">
    <property type="entry name" value="GLUCOKINASE"/>
    <property type="match status" value="1"/>
</dbReference>
<comment type="caution">
    <text evidence="6">The sequence shown here is derived from an EMBL/GenBank/DDBJ whole genome shotgun (WGS) entry which is preliminary data.</text>
</comment>
<dbReference type="RefSeq" id="WP_407141888.1">
    <property type="nucleotide sequence ID" value="NZ_JBGQQI010000005.1"/>
</dbReference>
<dbReference type="InterPro" id="IPR036388">
    <property type="entry name" value="WH-like_DNA-bd_sf"/>
</dbReference>
<proteinExistence type="predicted"/>
<dbReference type="Gene3D" id="3.40.50.10490">
    <property type="entry name" value="Glucose-6-phosphate isomerase like protein, domain 1"/>
    <property type="match status" value="1"/>
</dbReference>
<accession>A0ABW8UMM8</accession>
<gene>
    <name evidence="6" type="ORF">ACEN37_03200</name>
</gene>
<evidence type="ECO:0000256" key="3">
    <source>
        <dbReference type="ARBA" id="ARBA00023163"/>
    </source>
</evidence>
<dbReference type="PANTHER" id="PTHR30514:SF1">
    <property type="entry name" value="HTH-TYPE TRANSCRIPTIONAL REGULATOR HEXR-RELATED"/>
    <property type="match status" value="1"/>
</dbReference>
<evidence type="ECO:0000259" key="5">
    <source>
        <dbReference type="PROSITE" id="PS51464"/>
    </source>
</evidence>
<keyword evidence="7" id="KW-1185">Reference proteome</keyword>
<dbReference type="PROSITE" id="PS51464">
    <property type="entry name" value="SIS"/>
    <property type="match status" value="1"/>
</dbReference>
<dbReference type="Pfam" id="PF01418">
    <property type="entry name" value="HTH_6"/>
    <property type="match status" value="1"/>
</dbReference>
<dbReference type="Pfam" id="PF01380">
    <property type="entry name" value="SIS"/>
    <property type="match status" value="1"/>
</dbReference>
<dbReference type="SUPFAM" id="SSF46689">
    <property type="entry name" value="Homeodomain-like"/>
    <property type="match status" value="1"/>
</dbReference>
<dbReference type="InterPro" id="IPR046348">
    <property type="entry name" value="SIS_dom_sf"/>
</dbReference>
<protein>
    <submittedName>
        <fullName evidence="6">MurR/RpiR family transcriptional regulator</fullName>
    </submittedName>
</protein>
<dbReference type="InterPro" id="IPR035472">
    <property type="entry name" value="RpiR-like_SIS"/>
</dbReference>
<evidence type="ECO:0000256" key="2">
    <source>
        <dbReference type="ARBA" id="ARBA00023125"/>
    </source>
</evidence>
<dbReference type="InterPro" id="IPR001347">
    <property type="entry name" value="SIS_dom"/>
</dbReference>
<keyword evidence="1" id="KW-0805">Transcription regulation</keyword>
<evidence type="ECO:0000256" key="1">
    <source>
        <dbReference type="ARBA" id="ARBA00023015"/>
    </source>
</evidence>
<name>A0ABW8UMM8_9LACT</name>
<dbReference type="EMBL" id="JBGQQK010000006">
    <property type="protein sequence ID" value="MFL2102253.1"/>
    <property type="molecule type" value="Genomic_DNA"/>
</dbReference>
<dbReference type="CDD" id="cd05013">
    <property type="entry name" value="SIS_RpiR"/>
    <property type="match status" value="1"/>
</dbReference>
<reference evidence="6 7" key="1">
    <citation type="submission" date="2024-08" db="EMBL/GenBank/DDBJ databases">
        <authorList>
            <person name="Arias E."/>
        </authorList>
    </citation>
    <scope>NUCLEOTIDE SEQUENCE [LARGE SCALE GENOMIC DNA]</scope>
    <source>
        <strain evidence="6 7">FAM 24106</strain>
    </source>
</reference>
<dbReference type="Proteomes" id="UP001625374">
    <property type="component" value="Unassembled WGS sequence"/>
</dbReference>
<feature type="domain" description="HTH rpiR-type" evidence="4">
    <location>
        <begin position="6"/>
        <end position="82"/>
    </location>
</feature>
<dbReference type="Gene3D" id="1.10.10.10">
    <property type="entry name" value="Winged helix-like DNA-binding domain superfamily/Winged helix DNA-binding domain"/>
    <property type="match status" value="1"/>
</dbReference>